<dbReference type="EMBL" id="JBHSEI010000001">
    <property type="protein sequence ID" value="MFC4637180.1"/>
    <property type="molecule type" value="Genomic_DNA"/>
</dbReference>
<name>A0ABV9I655_9DEIO</name>
<organism evidence="2 3">
    <name type="scientific">Deinococcus hohokamensis</name>
    <dbReference type="NCBI Taxonomy" id="309883"/>
    <lineage>
        <taxon>Bacteria</taxon>
        <taxon>Thermotogati</taxon>
        <taxon>Deinococcota</taxon>
        <taxon>Deinococci</taxon>
        <taxon>Deinococcales</taxon>
        <taxon>Deinococcaceae</taxon>
        <taxon>Deinococcus</taxon>
    </lineage>
</organism>
<keyword evidence="3" id="KW-1185">Reference proteome</keyword>
<comment type="caution">
    <text evidence="2">The sequence shown here is derived from an EMBL/GenBank/DDBJ whole genome shotgun (WGS) entry which is preliminary data.</text>
</comment>
<proteinExistence type="predicted"/>
<protein>
    <recommendedName>
        <fullName evidence="4">Transposase</fullName>
    </recommendedName>
</protein>
<evidence type="ECO:0008006" key="4">
    <source>
        <dbReference type="Google" id="ProtNLM"/>
    </source>
</evidence>
<dbReference type="RefSeq" id="WP_380060213.1">
    <property type="nucleotide sequence ID" value="NZ_JBHSEI010000001.1"/>
</dbReference>
<feature type="region of interest" description="Disordered" evidence="1">
    <location>
        <begin position="53"/>
        <end position="88"/>
    </location>
</feature>
<evidence type="ECO:0000256" key="1">
    <source>
        <dbReference type="SAM" id="MobiDB-lite"/>
    </source>
</evidence>
<accession>A0ABV9I655</accession>
<evidence type="ECO:0000313" key="3">
    <source>
        <dbReference type="Proteomes" id="UP001595952"/>
    </source>
</evidence>
<dbReference type="Proteomes" id="UP001595952">
    <property type="component" value="Unassembled WGS sequence"/>
</dbReference>
<reference evidence="3" key="1">
    <citation type="journal article" date="2019" name="Int. J. Syst. Evol. Microbiol.">
        <title>The Global Catalogue of Microorganisms (GCM) 10K type strain sequencing project: providing services to taxonomists for standard genome sequencing and annotation.</title>
        <authorList>
            <consortium name="The Broad Institute Genomics Platform"/>
            <consortium name="The Broad Institute Genome Sequencing Center for Infectious Disease"/>
            <person name="Wu L."/>
            <person name="Ma J."/>
        </authorList>
    </citation>
    <scope>NUCLEOTIDE SEQUENCE [LARGE SCALE GENOMIC DNA]</scope>
    <source>
        <strain evidence="3">CCUG 55995</strain>
    </source>
</reference>
<gene>
    <name evidence="2" type="ORF">ACFO0D_02380</name>
</gene>
<evidence type="ECO:0000313" key="2">
    <source>
        <dbReference type="EMBL" id="MFC4637180.1"/>
    </source>
</evidence>
<sequence length="115" mass="12403">MVMVIGYSTVLSRNLASGLNLALELLSPPCPARSGEFFDQGATQLKEECEGTYRKHQTQHGSLPCSKVAPFEPEAESKDAQNGRKKAKRQLGVQTFSVMCGSLDLISTQSAQAAE</sequence>